<dbReference type="InterPro" id="IPR005583">
    <property type="entry name" value="YaaA"/>
</dbReference>
<organism evidence="2 3">
    <name type="scientific">Thorsellia anophelis DSM 18579</name>
    <dbReference type="NCBI Taxonomy" id="1123402"/>
    <lineage>
        <taxon>Bacteria</taxon>
        <taxon>Pseudomonadati</taxon>
        <taxon>Pseudomonadota</taxon>
        <taxon>Gammaproteobacteria</taxon>
        <taxon>Enterobacterales</taxon>
        <taxon>Thorselliaceae</taxon>
        <taxon>Thorsellia</taxon>
    </lineage>
</organism>
<dbReference type="Proteomes" id="UP000242642">
    <property type="component" value="Unassembled WGS sequence"/>
</dbReference>
<evidence type="ECO:0000313" key="3">
    <source>
        <dbReference type="Proteomes" id="UP000242642"/>
    </source>
</evidence>
<dbReference type="EMBL" id="FOHV01000018">
    <property type="protein sequence ID" value="SET34377.1"/>
    <property type="molecule type" value="Genomic_DNA"/>
</dbReference>
<dbReference type="STRING" id="1123402.SAMN02583745_02067"/>
<keyword evidence="3" id="KW-1185">Reference proteome</keyword>
<evidence type="ECO:0000256" key="1">
    <source>
        <dbReference type="HAMAP-Rule" id="MF_00652"/>
    </source>
</evidence>
<evidence type="ECO:0000313" key="2">
    <source>
        <dbReference type="EMBL" id="SET34377.1"/>
    </source>
</evidence>
<name>A0A1I0DQ53_9GAMM</name>
<dbReference type="GO" id="GO:0033194">
    <property type="term" value="P:response to hydroperoxide"/>
    <property type="evidence" value="ECO:0007669"/>
    <property type="project" value="TreeGrafter"/>
</dbReference>
<dbReference type="PANTHER" id="PTHR30283:SF4">
    <property type="entry name" value="PEROXIDE STRESS RESISTANCE PROTEIN YAAA"/>
    <property type="match status" value="1"/>
</dbReference>
<dbReference type="PANTHER" id="PTHR30283">
    <property type="entry name" value="PEROXIDE STRESS RESPONSE PROTEIN YAAA"/>
    <property type="match status" value="1"/>
</dbReference>
<comment type="similarity">
    <text evidence="1">Belongs to the UPF0246 family.</text>
</comment>
<reference evidence="3" key="1">
    <citation type="submission" date="2016-10" db="EMBL/GenBank/DDBJ databases">
        <authorList>
            <person name="Varghese N."/>
            <person name="Submissions S."/>
        </authorList>
    </citation>
    <scope>NUCLEOTIDE SEQUENCE [LARGE SCALE GENOMIC DNA]</scope>
    <source>
        <strain evidence="3">DSM 18579</strain>
    </source>
</reference>
<gene>
    <name evidence="2" type="ORF">SAMN02583745_02067</name>
</gene>
<dbReference type="NCBIfam" id="NF002541">
    <property type="entry name" value="PRK02101.1-1"/>
    <property type="match status" value="1"/>
</dbReference>
<sequence>MKMLTLISPAKTLDYDSPLPSENHTMPLFLEKSETLIDVCRKLTPVELSQLMRISDKLAALNVARFAQWNKEADFSTARQAIYAFQGDVYLGLEAHALSESEINYAQENLCILSGLYGVLRPLDLMRPYRLEMGTKLKTPFADNLYQYWRSTITQYLNSRIESDAISAMINLASDEYFSVVDTKALTVPVIKPIFQDEKNGKYKVISFFAKKARGMMARYLIQSKCENMDDIKAFNASGYQYCDKESTDLNWVFKRKEQ</sequence>
<accession>A0A1I0DQ53</accession>
<protein>
    <recommendedName>
        <fullName evidence="1">UPF0246 protein SAMN02583745_02067</fullName>
    </recommendedName>
</protein>
<proteinExistence type="inferred from homology"/>
<dbReference type="NCBIfam" id="NF002542">
    <property type="entry name" value="PRK02101.1-3"/>
    <property type="match status" value="1"/>
</dbReference>
<dbReference type="HAMAP" id="MF_00652">
    <property type="entry name" value="UPF0246"/>
    <property type="match status" value="1"/>
</dbReference>
<dbReference type="GO" id="GO:0005829">
    <property type="term" value="C:cytosol"/>
    <property type="evidence" value="ECO:0007669"/>
    <property type="project" value="TreeGrafter"/>
</dbReference>
<dbReference type="Pfam" id="PF03883">
    <property type="entry name" value="H2O2_YaaD"/>
    <property type="match status" value="1"/>
</dbReference>
<dbReference type="AlphaFoldDB" id="A0A1I0DQ53"/>